<sequence length="94" mass="10926">MYKIQLTLQLNDRPHPCGKILKEFLRNRKRETNQLKRDAFIDRGIGTVLDTCDADEMRKLSCYFLLTGERPGLQDRLDFLLAKQPGFSSSQTCF</sequence>
<evidence type="ECO:0000313" key="2">
    <source>
        <dbReference type="Proteomes" id="UP000019132"/>
    </source>
</evidence>
<dbReference type="HOGENOM" id="CLU_2390882_0_0_1"/>
<dbReference type="Proteomes" id="UP000019132">
    <property type="component" value="Unassembled WGS sequence"/>
</dbReference>
<dbReference type="InParanoid" id="K3WWF8"/>
<dbReference type="eggNOG" id="ENOG502SZTI">
    <property type="taxonomic scope" value="Eukaryota"/>
</dbReference>
<organism evidence="1 2">
    <name type="scientific">Globisporangium ultimum (strain ATCC 200006 / CBS 805.95 / DAOM BR144)</name>
    <name type="common">Pythium ultimum</name>
    <dbReference type="NCBI Taxonomy" id="431595"/>
    <lineage>
        <taxon>Eukaryota</taxon>
        <taxon>Sar</taxon>
        <taxon>Stramenopiles</taxon>
        <taxon>Oomycota</taxon>
        <taxon>Peronosporomycetes</taxon>
        <taxon>Pythiales</taxon>
        <taxon>Pythiaceae</taxon>
        <taxon>Globisporangium</taxon>
    </lineage>
</organism>
<dbReference type="VEuPathDB" id="FungiDB:PYU1_G009288"/>
<proteinExistence type="predicted"/>
<accession>K3WWF8</accession>
<name>K3WWF8_GLOUD</name>
<reference evidence="1" key="3">
    <citation type="submission" date="2015-02" db="UniProtKB">
        <authorList>
            <consortium name="EnsemblProtists"/>
        </authorList>
    </citation>
    <scope>IDENTIFICATION</scope>
    <source>
        <strain evidence="1">DAOM BR144</strain>
    </source>
</reference>
<reference evidence="2" key="2">
    <citation type="submission" date="2010-04" db="EMBL/GenBank/DDBJ databases">
        <authorList>
            <person name="Buell R."/>
            <person name="Hamilton J."/>
            <person name="Hostetler J."/>
        </authorList>
    </citation>
    <scope>NUCLEOTIDE SEQUENCE [LARGE SCALE GENOMIC DNA]</scope>
    <source>
        <strain evidence="2">DAOM:BR144</strain>
    </source>
</reference>
<keyword evidence="2" id="KW-1185">Reference proteome</keyword>
<dbReference type="EMBL" id="GL376632">
    <property type="status" value="NOT_ANNOTATED_CDS"/>
    <property type="molecule type" value="Genomic_DNA"/>
</dbReference>
<protein>
    <submittedName>
        <fullName evidence="1">Uncharacterized protein</fullName>
    </submittedName>
</protein>
<dbReference type="EnsemblProtists" id="PYU1_T009306">
    <property type="protein sequence ID" value="PYU1_T009306"/>
    <property type="gene ID" value="PYU1_G009288"/>
</dbReference>
<evidence type="ECO:0000313" key="1">
    <source>
        <dbReference type="EnsemblProtists" id="PYU1_T009306"/>
    </source>
</evidence>
<dbReference type="AlphaFoldDB" id="K3WWF8"/>
<reference evidence="2" key="1">
    <citation type="journal article" date="2010" name="Genome Biol.">
        <title>Genome sequence of the necrotrophic plant pathogen Pythium ultimum reveals original pathogenicity mechanisms and effector repertoire.</title>
        <authorList>
            <person name="Levesque C.A."/>
            <person name="Brouwer H."/>
            <person name="Cano L."/>
            <person name="Hamilton J.P."/>
            <person name="Holt C."/>
            <person name="Huitema E."/>
            <person name="Raffaele S."/>
            <person name="Robideau G.P."/>
            <person name="Thines M."/>
            <person name="Win J."/>
            <person name="Zerillo M.M."/>
            <person name="Beakes G.W."/>
            <person name="Boore J.L."/>
            <person name="Busam D."/>
            <person name="Dumas B."/>
            <person name="Ferriera S."/>
            <person name="Fuerstenberg S.I."/>
            <person name="Gachon C.M."/>
            <person name="Gaulin E."/>
            <person name="Govers F."/>
            <person name="Grenville-Briggs L."/>
            <person name="Horner N."/>
            <person name="Hostetler J."/>
            <person name="Jiang R.H."/>
            <person name="Johnson J."/>
            <person name="Krajaejun T."/>
            <person name="Lin H."/>
            <person name="Meijer H.J."/>
            <person name="Moore B."/>
            <person name="Morris P."/>
            <person name="Phuntmart V."/>
            <person name="Puiu D."/>
            <person name="Shetty J."/>
            <person name="Stajich J.E."/>
            <person name="Tripathy S."/>
            <person name="Wawra S."/>
            <person name="van West P."/>
            <person name="Whitty B.R."/>
            <person name="Coutinho P.M."/>
            <person name="Henrissat B."/>
            <person name="Martin F."/>
            <person name="Thomas P.D."/>
            <person name="Tyler B.M."/>
            <person name="De Vries R.P."/>
            <person name="Kamoun S."/>
            <person name="Yandell M."/>
            <person name="Tisserat N."/>
            <person name="Buell C.R."/>
        </authorList>
    </citation>
    <scope>NUCLEOTIDE SEQUENCE</scope>
    <source>
        <strain evidence="2">DAOM:BR144</strain>
    </source>
</reference>